<protein>
    <recommendedName>
        <fullName evidence="3">NERD domain-containing protein</fullName>
    </recommendedName>
</protein>
<organism evidence="1 2">
    <name type="scientific">Phyllobacterium salinisoli</name>
    <dbReference type="NCBI Taxonomy" id="1899321"/>
    <lineage>
        <taxon>Bacteria</taxon>
        <taxon>Pseudomonadati</taxon>
        <taxon>Pseudomonadota</taxon>
        <taxon>Alphaproteobacteria</taxon>
        <taxon>Hyphomicrobiales</taxon>
        <taxon>Phyllobacteriaceae</taxon>
        <taxon>Phyllobacterium</taxon>
    </lineage>
</organism>
<name>A0A368K0F5_9HYPH</name>
<dbReference type="Proteomes" id="UP000253420">
    <property type="component" value="Unassembled WGS sequence"/>
</dbReference>
<reference evidence="1 2" key="1">
    <citation type="submission" date="2018-07" db="EMBL/GenBank/DDBJ databases">
        <title>The draft genome of Phyllobacterium salinisoli.</title>
        <authorList>
            <person name="Liu L."/>
            <person name="Li L."/>
            <person name="Zhang X."/>
            <person name="Liang L."/>
        </authorList>
    </citation>
    <scope>NUCLEOTIDE SEQUENCE [LARGE SCALE GENOMIC DNA]</scope>
    <source>
        <strain evidence="1 2">LLAN61</strain>
    </source>
</reference>
<evidence type="ECO:0000313" key="2">
    <source>
        <dbReference type="Proteomes" id="UP000253420"/>
    </source>
</evidence>
<sequence length="579" mass="65460">MLARVDALFMLGHQGDQAKNSMLLGHYSAEELAEGASYIIYCLDRDFGIEQKHFSMMSETKIKRGVFDKLLIKAAKIRVFCDAEIMIDAFDYRCEVHGTNFLITAPFPELEKSTRLGYMQNEQAHNRTRLEQQLARNGGATSVFDLADAFFDGGEDFVARRVDHPISRYTFHIPDIPPIRDMFANEAATVEEESYIRAILTSEIIDWNELRRFEALPGVSILDLSRVFRLFLFLARLASRQLSPLLPNDPDIAYRSLVPVFRKDILRQIIGLSVGEDKVTPILDCLVWKTGSKSMYDMQYRPIIEAGNFYAAPMHLAGMTNWYRNLAFLNKNRVIQDIGHDTASRALASLLQKKSELVRGEYETEIDGEKIELDAIFRFGEFLFIFECKHSLLPCNPHELRTSFKGVNKGAEQLSRARRLISRLGNEVELYRRLGWKVAPSKKIVTCVVSCNGMFSGLRIGGNPVRRWAELANMIETGIVNSANIIATPGDNGLDIKAVGWTSRCLWNGPDLTAQFLHDYLEGDTLRDAMFDAMVEHSRSFDLGERRLVFKSYALDVQAASEAFAALPGSFVTTSENLT</sequence>
<comment type="caution">
    <text evidence="1">The sequence shown here is derived from an EMBL/GenBank/DDBJ whole genome shotgun (WGS) entry which is preliminary data.</text>
</comment>
<gene>
    <name evidence="1" type="ORF">DUT91_21235</name>
</gene>
<proteinExistence type="predicted"/>
<accession>A0A368K0F5</accession>
<evidence type="ECO:0000313" key="1">
    <source>
        <dbReference type="EMBL" id="RCS21933.1"/>
    </source>
</evidence>
<dbReference type="EMBL" id="QOZG01000012">
    <property type="protein sequence ID" value="RCS21933.1"/>
    <property type="molecule type" value="Genomic_DNA"/>
</dbReference>
<dbReference type="AlphaFoldDB" id="A0A368K0F5"/>
<evidence type="ECO:0008006" key="3">
    <source>
        <dbReference type="Google" id="ProtNLM"/>
    </source>
</evidence>
<keyword evidence="2" id="KW-1185">Reference proteome</keyword>